<accession>A0A9X9M3D1</accession>
<evidence type="ECO:0000313" key="3">
    <source>
        <dbReference type="Proteomes" id="UP000269945"/>
    </source>
</evidence>
<feature type="compositionally biased region" description="Basic and acidic residues" evidence="1">
    <location>
        <begin position="55"/>
        <end position="67"/>
    </location>
</feature>
<sequence length="79" mass="8753">NSLCGVGRTPNCSTCRSCRTHLCSWVVQNLKPGSYSTSENRVKCTLPTSVVKRRRETERKEKEEREGGSPVDSPPSGEL</sequence>
<feature type="non-terminal residue" evidence="2">
    <location>
        <position position="1"/>
    </location>
</feature>
<name>A0A9X9M3D1_GULGU</name>
<dbReference type="AlphaFoldDB" id="A0A9X9M3D1"/>
<feature type="region of interest" description="Disordered" evidence="1">
    <location>
        <begin position="48"/>
        <end position="79"/>
    </location>
</feature>
<gene>
    <name evidence="2" type="ORF">BN2614_LOCUS3</name>
</gene>
<protein>
    <submittedName>
        <fullName evidence="2">Uncharacterized protein</fullName>
    </submittedName>
</protein>
<comment type="caution">
    <text evidence="2">The sequence shown here is derived from an EMBL/GenBank/DDBJ whole genome shotgun (WGS) entry which is preliminary data.</text>
</comment>
<dbReference type="EMBL" id="CYRY02040666">
    <property type="protein sequence ID" value="VCX31253.1"/>
    <property type="molecule type" value="Genomic_DNA"/>
</dbReference>
<evidence type="ECO:0000313" key="2">
    <source>
        <dbReference type="EMBL" id="VCX31253.1"/>
    </source>
</evidence>
<dbReference type="Proteomes" id="UP000269945">
    <property type="component" value="Unassembled WGS sequence"/>
</dbReference>
<organism evidence="2 3">
    <name type="scientific">Gulo gulo</name>
    <name type="common">Wolverine</name>
    <name type="synonym">Gluton</name>
    <dbReference type="NCBI Taxonomy" id="48420"/>
    <lineage>
        <taxon>Eukaryota</taxon>
        <taxon>Metazoa</taxon>
        <taxon>Chordata</taxon>
        <taxon>Craniata</taxon>
        <taxon>Vertebrata</taxon>
        <taxon>Euteleostomi</taxon>
        <taxon>Mammalia</taxon>
        <taxon>Eutheria</taxon>
        <taxon>Laurasiatheria</taxon>
        <taxon>Carnivora</taxon>
        <taxon>Caniformia</taxon>
        <taxon>Musteloidea</taxon>
        <taxon>Mustelidae</taxon>
        <taxon>Guloninae</taxon>
        <taxon>Gulo</taxon>
    </lineage>
</organism>
<evidence type="ECO:0000256" key="1">
    <source>
        <dbReference type="SAM" id="MobiDB-lite"/>
    </source>
</evidence>
<feature type="non-terminal residue" evidence="2">
    <location>
        <position position="79"/>
    </location>
</feature>
<reference evidence="2 3" key="1">
    <citation type="submission" date="2018-10" db="EMBL/GenBank/DDBJ databases">
        <authorList>
            <person name="Ekblom R."/>
            <person name="Jareborg N."/>
        </authorList>
    </citation>
    <scope>NUCLEOTIDE SEQUENCE [LARGE SCALE GENOMIC DNA]</scope>
    <source>
        <tissue evidence="2">Muscle</tissue>
    </source>
</reference>
<proteinExistence type="predicted"/>
<keyword evidence="3" id="KW-1185">Reference proteome</keyword>